<evidence type="ECO:0000256" key="2">
    <source>
        <dbReference type="ARBA" id="ARBA00023012"/>
    </source>
</evidence>
<dbReference type="InterPro" id="IPR016032">
    <property type="entry name" value="Sig_transdc_resp-reg_C-effctor"/>
</dbReference>
<evidence type="ECO:0000313" key="11">
    <source>
        <dbReference type="Proteomes" id="UP000281112"/>
    </source>
</evidence>
<dbReference type="EMBL" id="RJVQ01000003">
    <property type="protein sequence ID" value="RQW63210.1"/>
    <property type="molecule type" value="Genomic_DNA"/>
</dbReference>
<reference evidence="10 11" key="1">
    <citation type="submission" date="2018-11" db="EMBL/GenBank/DDBJ databases">
        <title>Vibrio LJC006 sp. nov., isolated from seawater during the bloom of the enteromorpha.</title>
        <authorList>
            <person name="Liang J."/>
        </authorList>
    </citation>
    <scope>NUCLEOTIDE SEQUENCE [LARGE SCALE GENOMIC DNA]</scope>
    <source>
        <strain evidence="10 11">LJC006</strain>
    </source>
</reference>
<dbReference type="SMART" id="SM00448">
    <property type="entry name" value="REC"/>
    <property type="match status" value="1"/>
</dbReference>
<dbReference type="Gene3D" id="1.10.10.10">
    <property type="entry name" value="Winged helix-like DNA-binding domain superfamily/Winged helix DNA-binding domain"/>
    <property type="match status" value="1"/>
</dbReference>
<evidence type="ECO:0000259" key="9">
    <source>
        <dbReference type="PROSITE" id="PS51755"/>
    </source>
</evidence>
<dbReference type="InterPro" id="IPR001789">
    <property type="entry name" value="Sig_transdc_resp-reg_receiver"/>
</dbReference>
<dbReference type="GO" id="GO:0006355">
    <property type="term" value="P:regulation of DNA-templated transcription"/>
    <property type="evidence" value="ECO:0007669"/>
    <property type="project" value="InterPro"/>
</dbReference>
<dbReference type="InterPro" id="IPR039420">
    <property type="entry name" value="WalR-like"/>
</dbReference>
<dbReference type="CDD" id="cd00383">
    <property type="entry name" value="trans_reg_C"/>
    <property type="match status" value="1"/>
</dbReference>
<dbReference type="OrthoDB" id="9802426at2"/>
<dbReference type="SMART" id="SM00862">
    <property type="entry name" value="Trans_reg_C"/>
    <property type="match status" value="1"/>
</dbReference>
<evidence type="ECO:0000313" key="10">
    <source>
        <dbReference type="EMBL" id="RQW63210.1"/>
    </source>
</evidence>
<gene>
    <name evidence="10" type="ORF">EES38_08130</name>
</gene>
<keyword evidence="1 6" id="KW-0597">Phosphoprotein</keyword>
<dbReference type="Gene3D" id="3.40.50.2300">
    <property type="match status" value="1"/>
</dbReference>
<dbReference type="AlphaFoldDB" id="A0A3N9TGS5"/>
<dbReference type="SUPFAM" id="SSF46894">
    <property type="entry name" value="C-terminal effector domain of the bipartite response regulators"/>
    <property type="match status" value="1"/>
</dbReference>
<dbReference type="Pfam" id="PF00072">
    <property type="entry name" value="Response_reg"/>
    <property type="match status" value="1"/>
</dbReference>
<evidence type="ECO:0000256" key="4">
    <source>
        <dbReference type="ARBA" id="ARBA00023125"/>
    </source>
</evidence>
<evidence type="ECO:0000256" key="7">
    <source>
        <dbReference type="PROSITE-ProRule" id="PRU01091"/>
    </source>
</evidence>
<feature type="modified residue" description="4-aspartylphosphate" evidence="6">
    <location>
        <position position="55"/>
    </location>
</feature>
<organism evidence="10 11">
    <name type="scientific">Vibrio viridaestus</name>
    <dbReference type="NCBI Taxonomy" id="2487322"/>
    <lineage>
        <taxon>Bacteria</taxon>
        <taxon>Pseudomonadati</taxon>
        <taxon>Pseudomonadota</taxon>
        <taxon>Gammaproteobacteria</taxon>
        <taxon>Vibrionales</taxon>
        <taxon>Vibrionaceae</taxon>
        <taxon>Vibrio</taxon>
    </lineage>
</organism>
<dbReference type="GO" id="GO:0000976">
    <property type="term" value="F:transcription cis-regulatory region binding"/>
    <property type="evidence" value="ECO:0007669"/>
    <property type="project" value="TreeGrafter"/>
</dbReference>
<evidence type="ECO:0000259" key="8">
    <source>
        <dbReference type="PROSITE" id="PS50110"/>
    </source>
</evidence>
<dbReference type="InterPro" id="IPR011006">
    <property type="entry name" value="CheY-like_superfamily"/>
</dbReference>
<dbReference type="Pfam" id="PF00486">
    <property type="entry name" value="Trans_reg_C"/>
    <property type="match status" value="1"/>
</dbReference>
<dbReference type="PANTHER" id="PTHR48111">
    <property type="entry name" value="REGULATOR OF RPOS"/>
    <property type="match status" value="1"/>
</dbReference>
<dbReference type="InterPro" id="IPR001867">
    <property type="entry name" value="OmpR/PhoB-type_DNA-bd"/>
</dbReference>
<evidence type="ECO:0000256" key="3">
    <source>
        <dbReference type="ARBA" id="ARBA00023015"/>
    </source>
</evidence>
<proteinExistence type="predicted"/>
<name>A0A3N9TGS5_9VIBR</name>
<accession>A0A3N9TGS5</accession>
<feature type="DNA-binding region" description="OmpR/PhoB-type" evidence="7">
    <location>
        <begin position="134"/>
        <end position="234"/>
    </location>
</feature>
<evidence type="ECO:0000256" key="1">
    <source>
        <dbReference type="ARBA" id="ARBA00022553"/>
    </source>
</evidence>
<keyword evidence="2" id="KW-0902">Two-component regulatory system</keyword>
<dbReference type="GO" id="GO:0005829">
    <property type="term" value="C:cytosol"/>
    <property type="evidence" value="ECO:0007669"/>
    <property type="project" value="TreeGrafter"/>
</dbReference>
<feature type="domain" description="Response regulatory" evidence="8">
    <location>
        <begin position="5"/>
        <end position="119"/>
    </location>
</feature>
<dbReference type="GO" id="GO:0000156">
    <property type="term" value="F:phosphorelay response regulator activity"/>
    <property type="evidence" value="ECO:0007669"/>
    <property type="project" value="TreeGrafter"/>
</dbReference>
<evidence type="ECO:0000256" key="6">
    <source>
        <dbReference type="PROSITE-ProRule" id="PRU00169"/>
    </source>
</evidence>
<dbReference type="Gene3D" id="6.10.250.690">
    <property type="match status" value="1"/>
</dbReference>
<dbReference type="RefSeq" id="WP_124936681.1">
    <property type="nucleotide sequence ID" value="NZ_RJVQ01000003.1"/>
</dbReference>
<dbReference type="GO" id="GO:0032993">
    <property type="term" value="C:protein-DNA complex"/>
    <property type="evidence" value="ECO:0007669"/>
    <property type="project" value="TreeGrafter"/>
</dbReference>
<dbReference type="SUPFAM" id="SSF52172">
    <property type="entry name" value="CheY-like"/>
    <property type="match status" value="1"/>
</dbReference>
<dbReference type="PANTHER" id="PTHR48111:SF4">
    <property type="entry name" value="DNA-BINDING DUAL TRANSCRIPTIONAL REGULATOR OMPR"/>
    <property type="match status" value="1"/>
</dbReference>
<dbReference type="Proteomes" id="UP000281112">
    <property type="component" value="Unassembled WGS sequence"/>
</dbReference>
<feature type="domain" description="OmpR/PhoB-type" evidence="9">
    <location>
        <begin position="134"/>
        <end position="234"/>
    </location>
</feature>
<dbReference type="PROSITE" id="PS51755">
    <property type="entry name" value="OMPR_PHOB"/>
    <property type="match status" value="1"/>
</dbReference>
<protein>
    <submittedName>
        <fullName evidence="10">DNA-binding response regulator</fullName>
    </submittedName>
</protein>
<keyword evidence="3" id="KW-0805">Transcription regulation</keyword>
<sequence length="240" mass="27346">MLSARILVVDDDPEIRELLQEYLSQSGFLVDTAENGRHLFRYLDENEYPDLILLDVMLPDSNGFQLCKKIRENSSVPIIMLTAVSDEADQIEGLEIGADDYIAKPFNPRQLVARINAVLRRVQLMSEKKEIALPKTIRFGDWTLDTLSQRMVDIDGNEHNLSGGEFSLLILFLTHPKEVLDKDTISYATRGRETLPNERGIDVQISRLRQRLGTSEVFPSYIKTMRGSGYILSVPVTYER</sequence>
<comment type="caution">
    <text evidence="10">The sequence shown here is derived from an EMBL/GenBank/DDBJ whole genome shotgun (WGS) entry which is preliminary data.</text>
</comment>
<dbReference type="InterPro" id="IPR036388">
    <property type="entry name" value="WH-like_DNA-bd_sf"/>
</dbReference>
<keyword evidence="11" id="KW-1185">Reference proteome</keyword>
<keyword evidence="4 7" id="KW-0238">DNA-binding</keyword>
<dbReference type="FunFam" id="3.40.50.2300:FF:000001">
    <property type="entry name" value="DNA-binding response regulator PhoB"/>
    <property type="match status" value="1"/>
</dbReference>
<keyword evidence="5" id="KW-0804">Transcription</keyword>
<dbReference type="PROSITE" id="PS50110">
    <property type="entry name" value="RESPONSE_REGULATORY"/>
    <property type="match status" value="1"/>
</dbReference>
<evidence type="ECO:0000256" key="5">
    <source>
        <dbReference type="ARBA" id="ARBA00023163"/>
    </source>
</evidence>